<name>A0AAD2HV68_9AGAR</name>
<evidence type="ECO:0000313" key="2">
    <source>
        <dbReference type="EMBL" id="CAK5281705.1"/>
    </source>
</evidence>
<organism evidence="2 3">
    <name type="scientific">Mycena citricolor</name>
    <dbReference type="NCBI Taxonomy" id="2018698"/>
    <lineage>
        <taxon>Eukaryota</taxon>
        <taxon>Fungi</taxon>
        <taxon>Dikarya</taxon>
        <taxon>Basidiomycota</taxon>
        <taxon>Agaricomycotina</taxon>
        <taxon>Agaricomycetes</taxon>
        <taxon>Agaricomycetidae</taxon>
        <taxon>Agaricales</taxon>
        <taxon>Marasmiineae</taxon>
        <taxon>Mycenaceae</taxon>
        <taxon>Mycena</taxon>
    </lineage>
</organism>
<evidence type="ECO:0000259" key="1">
    <source>
        <dbReference type="Pfam" id="PF00339"/>
    </source>
</evidence>
<protein>
    <recommendedName>
        <fullName evidence="1">Arrestin-like N-terminal domain-containing protein</fullName>
    </recommendedName>
</protein>
<proteinExistence type="predicted"/>
<keyword evidence="3" id="KW-1185">Reference proteome</keyword>
<dbReference type="PANTHER" id="PTHR11188:SF17">
    <property type="entry name" value="FI21816P1"/>
    <property type="match status" value="1"/>
</dbReference>
<comment type="caution">
    <text evidence="2">The sequence shown here is derived from an EMBL/GenBank/DDBJ whole genome shotgun (WGS) entry which is preliminary data.</text>
</comment>
<sequence>MDQFWRFSTNQDRGVAQQITARSIACRLLSPVAQHKMHTPESLSLHFPDFVRISGEVLQGVVDIDVPLALEDKIEDVKVKVRGSILTKFLERETEWKGGEARAESHLKTQTLEVVRLDQTLWDQSNANGSGVLSCPFQFQLPPNLPPSFHYDHKNRTVAISYAIEVVGHRRGLLHSNRRVRKIFSVLPAGNAWEINSAATLKQGWQGPWKPLELTKEIRHGILFGEYSEATIQFLLPELNSLPTGVPIPFAFHVWTRTKPVHRKALEEKGDKLFPAPPTSPADVEFTLALKGHLSVHGQREHMEQDYEIKGSLGDEESVDAIRTIRDEPEWIPLPDHDDKGSWKRGVHFDGRFTITMPPSFAAATVEWNYFLRVKYDFPGPGNILELELPLQINSGFACPPLPMAPWEADTPYTYPLPEGPPPMMTLPAQVPAYWSGEHQNWSEDD</sequence>
<dbReference type="PANTHER" id="PTHR11188">
    <property type="entry name" value="ARRESTIN DOMAIN CONTAINING PROTEIN"/>
    <property type="match status" value="1"/>
</dbReference>
<dbReference type="EMBL" id="CAVNYO010000444">
    <property type="protein sequence ID" value="CAK5281705.1"/>
    <property type="molecule type" value="Genomic_DNA"/>
</dbReference>
<dbReference type="Gene3D" id="2.60.40.640">
    <property type="match status" value="1"/>
</dbReference>
<dbReference type="InterPro" id="IPR050357">
    <property type="entry name" value="Arrestin_domain-protein"/>
</dbReference>
<gene>
    <name evidence="2" type="ORF">MYCIT1_LOCUS32924</name>
</gene>
<dbReference type="GO" id="GO:0005737">
    <property type="term" value="C:cytoplasm"/>
    <property type="evidence" value="ECO:0007669"/>
    <property type="project" value="TreeGrafter"/>
</dbReference>
<dbReference type="Proteomes" id="UP001295794">
    <property type="component" value="Unassembled WGS sequence"/>
</dbReference>
<evidence type="ECO:0000313" key="3">
    <source>
        <dbReference type="Proteomes" id="UP001295794"/>
    </source>
</evidence>
<dbReference type="Pfam" id="PF00339">
    <property type="entry name" value="Arrestin_N"/>
    <property type="match status" value="1"/>
</dbReference>
<dbReference type="GO" id="GO:0015031">
    <property type="term" value="P:protein transport"/>
    <property type="evidence" value="ECO:0007669"/>
    <property type="project" value="TreeGrafter"/>
</dbReference>
<reference evidence="2" key="1">
    <citation type="submission" date="2023-11" db="EMBL/GenBank/DDBJ databases">
        <authorList>
            <person name="De Vega J J."/>
            <person name="De Vega J J."/>
        </authorList>
    </citation>
    <scope>NUCLEOTIDE SEQUENCE</scope>
</reference>
<feature type="domain" description="Arrestin-like N-terminal" evidence="1">
    <location>
        <begin position="46"/>
        <end position="188"/>
    </location>
</feature>
<dbReference type="InterPro" id="IPR011021">
    <property type="entry name" value="Arrestin-like_N"/>
</dbReference>
<dbReference type="InterPro" id="IPR014756">
    <property type="entry name" value="Ig_E-set"/>
</dbReference>
<dbReference type="SUPFAM" id="SSF81296">
    <property type="entry name" value="E set domains"/>
    <property type="match status" value="1"/>
</dbReference>
<dbReference type="InterPro" id="IPR014752">
    <property type="entry name" value="Arrestin-like_C"/>
</dbReference>
<accession>A0AAD2HV68</accession>
<dbReference type="AlphaFoldDB" id="A0AAD2HV68"/>